<evidence type="ECO:0000313" key="2">
    <source>
        <dbReference type="EMBL" id="SJL04857.1"/>
    </source>
</evidence>
<reference evidence="3" key="1">
    <citation type="journal article" date="2017" name="Nat. Ecol. Evol.">
        <title>Genome expansion and lineage-specific genetic innovations in the forest pathogenic fungi Armillaria.</title>
        <authorList>
            <person name="Sipos G."/>
            <person name="Prasanna A.N."/>
            <person name="Walter M.C."/>
            <person name="O'Connor E."/>
            <person name="Balint B."/>
            <person name="Krizsan K."/>
            <person name="Kiss B."/>
            <person name="Hess J."/>
            <person name="Varga T."/>
            <person name="Slot J."/>
            <person name="Riley R."/>
            <person name="Boka B."/>
            <person name="Rigling D."/>
            <person name="Barry K."/>
            <person name="Lee J."/>
            <person name="Mihaltcheva S."/>
            <person name="LaButti K."/>
            <person name="Lipzen A."/>
            <person name="Waldron R."/>
            <person name="Moloney N.M."/>
            <person name="Sperisen C."/>
            <person name="Kredics L."/>
            <person name="Vagvoelgyi C."/>
            <person name="Patrignani A."/>
            <person name="Fitzpatrick D."/>
            <person name="Nagy I."/>
            <person name="Doyle S."/>
            <person name="Anderson J.B."/>
            <person name="Grigoriev I.V."/>
            <person name="Gueldener U."/>
            <person name="Muensterkoetter M."/>
            <person name="Nagy L.G."/>
        </authorList>
    </citation>
    <scope>NUCLEOTIDE SEQUENCE [LARGE SCALE GENOMIC DNA]</scope>
    <source>
        <strain evidence="3">C18/9</strain>
    </source>
</reference>
<evidence type="ECO:0000313" key="3">
    <source>
        <dbReference type="Proteomes" id="UP000219338"/>
    </source>
</evidence>
<proteinExistence type="predicted"/>
<dbReference type="Proteomes" id="UP000219338">
    <property type="component" value="Unassembled WGS sequence"/>
</dbReference>
<name>A0A284R809_ARMOS</name>
<organism evidence="2 3">
    <name type="scientific">Armillaria ostoyae</name>
    <name type="common">Armillaria root rot fungus</name>
    <dbReference type="NCBI Taxonomy" id="47428"/>
    <lineage>
        <taxon>Eukaryota</taxon>
        <taxon>Fungi</taxon>
        <taxon>Dikarya</taxon>
        <taxon>Basidiomycota</taxon>
        <taxon>Agaricomycotina</taxon>
        <taxon>Agaricomycetes</taxon>
        <taxon>Agaricomycetidae</taxon>
        <taxon>Agaricales</taxon>
        <taxon>Marasmiineae</taxon>
        <taxon>Physalacriaceae</taxon>
        <taxon>Armillaria</taxon>
    </lineage>
</organism>
<sequence length="167" mass="19141">MAVNIVSVVLTIYGPWLPSHDPKNTRDSDFNNLLDNEQDDNDSVDDDKTDPDERAYLDRVFDELELEMEVDMDESKPFVMAAEAKLGRFAIFKMTELGKKAFNNTILCHAIAEACEGRNIKEAILIHTVVTCWNTVSDMLQWGIDLREILDHVCDMMKFNKPPKSMR</sequence>
<keyword evidence="3" id="KW-1185">Reference proteome</keyword>
<dbReference type="OrthoDB" id="3359487at2759"/>
<dbReference type="AlphaFoldDB" id="A0A284R809"/>
<dbReference type="EMBL" id="FUEG01000005">
    <property type="protein sequence ID" value="SJL04857.1"/>
    <property type="molecule type" value="Genomic_DNA"/>
</dbReference>
<feature type="compositionally biased region" description="Acidic residues" evidence="1">
    <location>
        <begin position="36"/>
        <end position="50"/>
    </location>
</feature>
<evidence type="ECO:0000256" key="1">
    <source>
        <dbReference type="SAM" id="MobiDB-lite"/>
    </source>
</evidence>
<gene>
    <name evidence="2" type="ORF">ARMOST_08228</name>
</gene>
<feature type="region of interest" description="Disordered" evidence="1">
    <location>
        <begin position="23"/>
        <end position="51"/>
    </location>
</feature>
<accession>A0A284R809</accession>
<protein>
    <submittedName>
        <fullName evidence="2">Uncharacterized protein</fullName>
    </submittedName>
</protein>